<dbReference type="SMART" id="SM00184">
    <property type="entry name" value="RING"/>
    <property type="match status" value="1"/>
</dbReference>
<evidence type="ECO:0000256" key="8">
    <source>
        <dbReference type="ARBA" id="ARBA00023306"/>
    </source>
</evidence>
<dbReference type="GO" id="GO:0004842">
    <property type="term" value="F:ubiquitin-protein transferase activity"/>
    <property type="evidence" value="ECO:0007669"/>
    <property type="project" value="TreeGrafter"/>
</dbReference>
<keyword evidence="13" id="KW-1185">Reference proteome</keyword>
<keyword evidence="2" id="KW-0808">Transferase</keyword>
<evidence type="ECO:0000256" key="5">
    <source>
        <dbReference type="ARBA" id="ARBA00022786"/>
    </source>
</evidence>
<dbReference type="EMBL" id="BPQB01000085">
    <property type="protein sequence ID" value="GJE98293.1"/>
    <property type="molecule type" value="Genomic_DNA"/>
</dbReference>
<name>A0A9P3LK90_9APHY</name>
<keyword evidence="3" id="KW-0479">Metal-binding</keyword>
<evidence type="ECO:0000313" key="13">
    <source>
        <dbReference type="Proteomes" id="UP000703269"/>
    </source>
</evidence>
<dbReference type="GO" id="GO:0005634">
    <property type="term" value="C:nucleus"/>
    <property type="evidence" value="ECO:0007669"/>
    <property type="project" value="TreeGrafter"/>
</dbReference>
<dbReference type="Pfam" id="PF17979">
    <property type="entry name" value="zf-CRD"/>
    <property type="match status" value="1"/>
</dbReference>
<dbReference type="InterPro" id="IPR040909">
    <property type="entry name" value="CHFR_Znf-CRD"/>
</dbReference>
<proteinExistence type="predicted"/>
<evidence type="ECO:0000256" key="10">
    <source>
        <dbReference type="SAM" id="MobiDB-lite"/>
    </source>
</evidence>
<dbReference type="GO" id="GO:0016567">
    <property type="term" value="P:protein ubiquitination"/>
    <property type="evidence" value="ECO:0007669"/>
    <property type="project" value="TreeGrafter"/>
</dbReference>
<dbReference type="Proteomes" id="UP000703269">
    <property type="component" value="Unassembled WGS sequence"/>
</dbReference>
<keyword evidence="7" id="KW-0539">Nucleus</keyword>
<dbReference type="PROSITE" id="PS50089">
    <property type="entry name" value="ZF_RING_2"/>
    <property type="match status" value="1"/>
</dbReference>
<feature type="compositionally biased region" description="Low complexity" evidence="10">
    <location>
        <begin position="461"/>
        <end position="470"/>
    </location>
</feature>
<accession>A0A9P3LK90</accession>
<keyword evidence="5" id="KW-0833">Ubl conjugation pathway</keyword>
<comment type="subcellular location">
    <subcellularLocation>
        <location evidence="1">Nucleus</location>
        <location evidence="1">PML body</location>
    </subcellularLocation>
</comment>
<dbReference type="PROSITE" id="PS00518">
    <property type="entry name" value="ZF_RING_1"/>
    <property type="match status" value="1"/>
</dbReference>
<organism evidence="12 13">
    <name type="scientific">Phanerochaete sordida</name>
    <dbReference type="NCBI Taxonomy" id="48140"/>
    <lineage>
        <taxon>Eukaryota</taxon>
        <taxon>Fungi</taxon>
        <taxon>Dikarya</taxon>
        <taxon>Basidiomycota</taxon>
        <taxon>Agaricomycotina</taxon>
        <taxon>Agaricomycetes</taxon>
        <taxon>Polyporales</taxon>
        <taxon>Phanerochaetaceae</taxon>
        <taxon>Phanerochaete</taxon>
    </lineage>
</organism>
<evidence type="ECO:0000259" key="11">
    <source>
        <dbReference type="PROSITE" id="PS50089"/>
    </source>
</evidence>
<feature type="compositionally biased region" description="Polar residues" evidence="10">
    <location>
        <begin position="505"/>
        <end position="514"/>
    </location>
</feature>
<feature type="compositionally biased region" description="Low complexity" evidence="10">
    <location>
        <begin position="420"/>
        <end position="430"/>
    </location>
</feature>
<reference evidence="12 13" key="1">
    <citation type="submission" date="2021-08" db="EMBL/GenBank/DDBJ databases">
        <title>Draft Genome Sequence of Phanerochaete sordida strain YK-624.</title>
        <authorList>
            <person name="Mori T."/>
            <person name="Dohra H."/>
            <person name="Suzuki T."/>
            <person name="Kawagishi H."/>
            <person name="Hirai H."/>
        </authorList>
    </citation>
    <scope>NUCLEOTIDE SEQUENCE [LARGE SCALE GENOMIC DNA]</scope>
    <source>
        <strain evidence="12 13">YK-624</strain>
    </source>
</reference>
<dbReference type="PANTHER" id="PTHR16079">
    <property type="entry name" value="UBIQUITIN LIGASE PROTEIN CHFR"/>
    <property type="match status" value="1"/>
</dbReference>
<dbReference type="Pfam" id="PF13923">
    <property type="entry name" value="zf-C3HC4_2"/>
    <property type="match status" value="1"/>
</dbReference>
<keyword evidence="8" id="KW-0131">Cell cycle</keyword>
<evidence type="ECO:0000256" key="1">
    <source>
        <dbReference type="ARBA" id="ARBA00004322"/>
    </source>
</evidence>
<feature type="compositionally biased region" description="Basic and acidic residues" evidence="10">
    <location>
        <begin position="472"/>
        <end position="488"/>
    </location>
</feature>
<evidence type="ECO:0000256" key="7">
    <source>
        <dbReference type="ARBA" id="ARBA00023242"/>
    </source>
</evidence>
<dbReference type="InterPro" id="IPR017907">
    <property type="entry name" value="Znf_RING_CS"/>
</dbReference>
<dbReference type="OrthoDB" id="1305878at2759"/>
<feature type="compositionally biased region" description="Basic and acidic residues" evidence="10">
    <location>
        <begin position="441"/>
        <end position="453"/>
    </location>
</feature>
<dbReference type="InterPro" id="IPR001841">
    <property type="entry name" value="Znf_RING"/>
</dbReference>
<evidence type="ECO:0000313" key="12">
    <source>
        <dbReference type="EMBL" id="GJE98293.1"/>
    </source>
</evidence>
<dbReference type="GO" id="GO:0008270">
    <property type="term" value="F:zinc ion binding"/>
    <property type="evidence" value="ECO:0007669"/>
    <property type="project" value="UniProtKB-KW"/>
</dbReference>
<evidence type="ECO:0000256" key="6">
    <source>
        <dbReference type="ARBA" id="ARBA00022833"/>
    </source>
</evidence>
<dbReference type="SUPFAM" id="SSF57850">
    <property type="entry name" value="RING/U-box"/>
    <property type="match status" value="1"/>
</dbReference>
<keyword evidence="6" id="KW-0862">Zinc</keyword>
<sequence>MDVSRLIHSEPSPEPSLKRRASSTFAADDFEEGSSRKRHRNSNMGWGAAKDSREEEAPPAVDGPALADELEQELQCGCCSALVYRPVVVSPCQHFFCGSCIVLWVKNGGTNCPACRGIALSVTPSRVIQTMADVLVRHAPSKARTINERIQADEIYKAGALRIPTPRQASPEPSIPQGNLNLVHPCPHCLPGNEWGWVCPQPIPNPDTDADNAWHSDDGSPPGHAYCGNCESVLALRAPSTTKCDFCQVSFCGVGIPGRCVAAPLLTQHLHGLSDLGDLIQCGEVYDIFDGNTVEVDIMFDYLTAQGLTPRYIYREVVAMITASPRGFAPLIESDLFLDVHPVAAGVDPDPSAPRSRICRMCATEVLLWGLKEWWVLERRKGFLEERILKRPDCPDGVLCQLQKNHAHAKEFNHVIGAAPAGGVQAQGPPDGEPSRSNPHPAERLPSRAEGSDVGRPPVPVSVLPVFVDPPVDPRDEYEDARFREIFKDLPPSSTQPEHPPSAQGMASTSSSFEVQAELDAVF</sequence>
<dbReference type="InterPro" id="IPR013083">
    <property type="entry name" value="Znf_RING/FYVE/PHD"/>
</dbReference>
<dbReference type="PANTHER" id="PTHR16079:SF4">
    <property type="entry name" value="E3 UBIQUITIN-PROTEIN LIGASE CHFR"/>
    <property type="match status" value="1"/>
</dbReference>
<evidence type="ECO:0000256" key="4">
    <source>
        <dbReference type="ARBA" id="ARBA00022771"/>
    </source>
</evidence>
<dbReference type="Gene3D" id="3.30.40.10">
    <property type="entry name" value="Zinc/RING finger domain, C3HC4 (zinc finger)"/>
    <property type="match status" value="1"/>
</dbReference>
<evidence type="ECO:0000256" key="9">
    <source>
        <dbReference type="PROSITE-ProRule" id="PRU00175"/>
    </source>
</evidence>
<dbReference type="GO" id="GO:0006511">
    <property type="term" value="P:ubiquitin-dependent protein catabolic process"/>
    <property type="evidence" value="ECO:0007669"/>
    <property type="project" value="TreeGrafter"/>
</dbReference>
<gene>
    <name evidence="12" type="ORF">PsYK624_145190</name>
</gene>
<comment type="caution">
    <text evidence="12">The sequence shown here is derived from an EMBL/GenBank/DDBJ whole genome shotgun (WGS) entry which is preliminary data.</text>
</comment>
<dbReference type="AlphaFoldDB" id="A0A9P3LK90"/>
<feature type="region of interest" description="Disordered" evidence="10">
    <location>
        <begin position="420"/>
        <end position="523"/>
    </location>
</feature>
<keyword evidence="4 9" id="KW-0863">Zinc-finger</keyword>
<protein>
    <recommendedName>
        <fullName evidence="11">RING-type domain-containing protein</fullName>
    </recommendedName>
</protein>
<dbReference type="InterPro" id="IPR052256">
    <property type="entry name" value="E3_ubiquitin-ligase_CHFR"/>
</dbReference>
<feature type="region of interest" description="Disordered" evidence="10">
    <location>
        <begin position="1"/>
        <end position="62"/>
    </location>
</feature>
<evidence type="ECO:0000256" key="2">
    <source>
        <dbReference type="ARBA" id="ARBA00022679"/>
    </source>
</evidence>
<evidence type="ECO:0000256" key="3">
    <source>
        <dbReference type="ARBA" id="ARBA00022723"/>
    </source>
</evidence>
<feature type="domain" description="RING-type" evidence="11">
    <location>
        <begin position="76"/>
        <end position="116"/>
    </location>
</feature>